<protein>
    <submittedName>
        <fullName evidence="2">Uncharacterized protein</fullName>
    </submittedName>
</protein>
<evidence type="ECO:0000256" key="1">
    <source>
        <dbReference type="SAM" id="Phobius"/>
    </source>
</evidence>
<evidence type="ECO:0000313" key="2">
    <source>
        <dbReference type="EMBL" id="CEH13095.1"/>
    </source>
</evidence>
<proteinExistence type="predicted"/>
<accession>A0A0P1BCK4</accession>
<dbReference type="Proteomes" id="UP000054845">
    <property type="component" value="Unassembled WGS sequence"/>
</dbReference>
<sequence length="84" mass="9371">MQHHDPNLVFKKKAKHSKWMGVAKGAIVGSLTGGAFLAGKWYEDSRQLAAKREQEAKENQQLMDFMNRTISAPFSSAKQPGKQP</sequence>
<organism evidence="2 3">
    <name type="scientific">Ceraceosorus bombacis</name>
    <dbReference type="NCBI Taxonomy" id="401625"/>
    <lineage>
        <taxon>Eukaryota</taxon>
        <taxon>Fungi</taxon>
        <taxon>Dikarya</taxon>
        <taxon>Basidiomycota</taxon>
        <taxon>Ustilaginomycotina</taxon>
        <taxon>Exobasidiomycetes</taxon>
        <taxon>Ceraceosorales</taxon>
        <taxon>Ceraceosoraceae</taxon>
        <taxon>Ceraceosorus</taxon>
    </lineage>
</organism>
<evidence type="ECO:0000313" key="3">
    <source>
        <dbReference type="Proteomes" id="UP000054845"/>
    </source>
</evidence>
<reference evidence="2 3" key="1">
    <citation type="submission" date="2014-09" db="EMBL/GenBank/DDBJ databases">
        <authorList>
            <person name="Magalhaes I.L.F."/>
            <person name="Oliveira U."/>
            <person name="Santos F.R."/>
            <person name="Vidigal T.H.D.A."/>
            <person name="Brescovit A.D."/>
            <person name="Santos A.J."/>
        </authorList>
    </citation>
    <scope>NUCLEOTIDE SEQUENCE [LARGE SCALE GENOMIC DNA]</scope>
</reference>
<feature type="transmembrane region" description="Helical" evidence="1">
    <location>
        <begin position="21"/>
        <end position="42"/>
    </location>
</feature>
<keyword evidence="3" id="KW-1185">Reference proteome</keyword>
<dbReference type="EMBL" id="CCYA01000199">
    <property type="protein sequence ID" value="CEH13095.1"/>
    <property type="molecule type" value="Genomic_DNA"/>
</dbReference>
<keyword evidence="1" id="KW-0472">Membrane</keyword>
<dbReference type="AlphaFoldDB" id="A0A0P1BCK4"/>
<keyword evidence="1" id="KW-1133">Transmembrane helix</keyword>
<keyword evidence="1" id="KW-0812">Transmembrane</keyword>
<dbReference type="OrthoDB" id="10527379at2759"/>
<name>A0A0P1BCK4_9BASI</name>